<dbReference type="GO" id="GO:0017064">
    <property type="term" value="F:fatty acid amide hydrolase activity"/>
    <property type="evidence" value="ECO:0007669"/>
    <property type="project" value="TreeGrafter"/>
</dbReference>
<dbReference type="InParanoid" id="A0A078AM54"/>
<feature type="domain" description="Amidase" evidence="1">
    <location>
        <begin position="4"/>
        <end position="264"/>
    </location>
</feature>
<dbReference type="EMBL" id="CCKQ01010400">
    <property type="protein sequence ID" value="CDW81908.1"/>
    <property type="molecule type" value="Genomic_DNA"/>
</dbReference>
<dbReference type="Pfam" id="PF01425">
    <property type="entry name" value="Amidase"/>
    <property type="match status" value="1"/>
</dbReference>
<proteinExistence type="predicted"/>
<protein>
    <submittedName>
        <fullName evidence="2">Amidase family protein</fullName>
    </submittedName>
</protein>
<dbReference type="Proteomes" id="UP000039865">
    <property type="component" value="Unassembled WGS sequence"/>
</dbReference>
<dbReference type="SUPFAM" id="SSF75304">
    <property type="entry name" value="Amidase signature (AS) enzymes"/>
    <property type="match status" value="1"/>
</dbReference>
<reference evidence="2 3" key="1">
    <citation type="submission" date="2014-06" db="EMBL/GenBank/DDBJ databases">
        <authorList>
            <person name="Swart Estienne"/>
        </authorList>
    </citation>
    <scope>NUCLEOTIDE SEQUENCE [LARGE SCALE GENOMIC DNA]</scope>
    <source>
        <strain evidence="2 3">130c</strain>
    </source>
</reference>
<sequence length="286" mass="33604">MFKRDYHIAKMPFDDQKLTEVQNRKLKIGYFDDIPTLASCKSNKRAINIAKQKLEQLGHNLIPFNLKQQQFDKMKQIEIPTFYLGLGKQLQSLFYQNYEYILPMYRLSNFFMWINSFHQWIIKLITKPLGKRITMPLHHIKEYSTFQLDSLYCEKIKLMDELNNQIEEMGLDAIICPGYPTAAYKNQDCIPMGFQMDYYSLFNFLKYPVGAIPVTEVLEGEDQDYSDNFNDMNTKSIKKSLKGSTSLPIGIQVSAPKWKDEQCLQIMRILEQAIGFKKTPIKYYSE</sequence>
<evidence type="ECO:0000313" key="2">
    <source>
        <dbReference type="EMBL" id="CDW81908.1"/>
    </source>
</evidence>
<dbReference type="Gene3D" id="3.90.1300.10">
    <property type="entry name" value="Amidase signature (AS) domain"/>
    <property type="match status" value="1"/>
</dbReference>
<dbReference type="InterPro" id="IPR052096">
    <property type="entry name" value="Endocannabinoid_amidase"/>
</dbReference>
<dbReference type="GO" id="GO:0004040">
    <property type="term" value="F:amidase activity"/>
    <property type="evidence" value="ECO:0007669"/>
    <property type="project" value="TreeGrafter"/>
</dbReference>
<dbReference type="InterPro" id="IPR023631">
    <property type="entry name" value="Amidase_dom"/>
</dbReference>
<gene>
    <name evidence="2" type="primary">Contig7564.g8072</name>
    <name evidence="2" type="ORF">STYLEM_10932</name>
</gene>
<keyword evidence="3" id="KW-1185">Reference proteome</keyword>
<evidence type="ECO:0000259" key="1">
    <source>
        <dbReference type="Pfam" id="PF01425"/>
    </source>
</evidence>
<dbReference type="GO" id="GO:0009062">
    <property type="term" value="P:fatty acid catabolic process"/>
    <property type="evidence" value="ECO:0007669"/>
    <property type="project" value="TreeGrafter"/>
</dbReference>
<organism evidence="2 3">
    <name type="scientific">Stylonychia lemnae</name>
    <name type="common">Ciliate</name>
    <dbReference type="NCBI Taxonomy" id="5949"/>
    <lineage>
        <taxon>Eukaryota</taxon>
        <taxon>Sar</taxon>
        <taxon>Alveolata</taxon>
        <taxon>Ciliophora</taxon>
        <taxon>Intramacronucleata</taxon>
        <taxon>Spirotrichea</taxon>
        <taxon>Stichotrichia</taxon>
        <taxon>Sporadotrichida</taxon>
        <taxon>Oxytrichidae</taxon>
        <taxon>Stylonychinae</taxon>
        <taxon>Stylonychia</taxon>
    </lineage>
</organism>
<evidence type="ECO:0000313" key="3">
    <source>
        <dbReference type="Proteomes" id="UP000039865"/>
    </source>
</evidence>
<dbReference type="AlphaFoldDB" id="A0A078AM54"/>
<accession>A0A078AM54</accession>
<dbReference type="PANTHER" id="PTHR45847">
    <property type="entry name" value="FATTY ACID AMIDE HYDROLASE"/>
    <property type="match status" value="1"/>
</dbReference>
<dbReference type="OrthoDB" id="421993at2759"/>
<dbReference type="InterPro" id="IPR036928">
    <property type="entry name" value="AS_sf"/>
</dbReference>
<dbReference type="PANTHER" id="PTHR45847:SF6">
    <property type="entry name" value="FATTY ACID AMIDE HYDROLASE"/>
    <property type="match status" value="1"/>
</dbReference>
<name>A0A078AM54_STYLE</name>